<gene>
    <name evidence="2" type="ORF">UFOVP357_44</name>
</gene>
<proteinExistence type="predicted"/>
<reference evidence="2" key="1">
    <citation type="submission" date="2020-05" db="EMBL/GenBank/DDBJ databases">
        <authorList>
            <person name="Chiriac C."/>
            <person name="Salcher M."/>
            <person name="Ghai R."/>
            <person name="Kavagutti S V."/>
        </authorList>
    </citation>
    <scope>NUCLEOTIDE SEQUENCE</scope>
</reference>
<feature type="compositionally biased region" description="Polar residues" evidence="1">
    <location>
        <begin position="281"/>
        <end position="290"/>
    </location>
</feature>
<dbReference type="Gene3D" id="3.40.50.410">
    <property type="entry name" value="von Willebrand factor, type A domain"/>
    <property type="match status" value="1"/>
</dbReference>
<name>A0A6J7X0W8_9CAUD</name>
<evidence type="ECO:0000313" key="2">
    <source>
        <dbReference type="EMBL" id="CAB5220893.1"/>
    </source>
</evidence>
<dbReference type="EMBL" id="LR798289">
    <property type="protein sequence ID" value="CAB5220893.1"/>
    <property type="molecule type" value="Genomic_DNA"/>
</dbReference>
<dbReference type="InterPro" id="IPR036465">
    <property type="entry name" value="vWFA_dom_sf"/>
</dbReference>
<feature type="compositionally biased region" description="Basic and acidic residues" evidence="1">
    <location>
        <begin position="255"/>
        <end position="279"/>
    </location>
</feature>
<accession>A0A6J7X0W8</accession>
<feature type="region of interest" description="Disordered" evidence="1">
    <location>
        <begin position="190"/>
        <end position="292"/>
    </location>
</feature>
<evidence type="ECO:0008006" key="3">
    <source>
        <dbReference type="Google" id="ProtNLM"/>
    </source>
</evidence>
<sequence>MPKKYLFNQSQLATYIDAFTGQSGTIVMPSTEKGASTHLPTRFVQLPVGARNAQVLASHEALHITSTDGDAGKGLDQMEHLILNVLEDGRMERKSFHEKRGLKWQFQTQLVDEFFPTLLTEPWAIQAIKCFYLEVAGYEYATYKIKPRAQKVVALFITRYLNKVRAAKNTGDLVPMIPLILSLFDEVAENTKGAGRKPKKSEAGKPEKGGMPDPTQRTQGEGKKEEVESDPSDGTAGGNEQGDGEPTPPSSNKPILRESRTYDATEQAHKNALDERMGNDKGTSGSSRVLTTDGYDKVVGGATTDSLRKRAKSIMRAVEGIVKPEAGDMYRVAPTLSYGGVASVKPSGISKSDISDVNLDLFEEQNSITVEVRSSGALGYQDDKSIRVANIGKERLQTRKDNEWKDGEESEKLEGSAIDMLTAPFGGVANALALQMRVISQTAASKRVKRNERSGRVDVRRASQMRVGKVDIFNQQDDGNVGGSAFIVSVDLSGSMYEGGQINGSSIYDTLTSRAEYIASQGKRYQEYVKERATYGLTSQTEKEWMDEDTRYYCAVSPAEYAIQSVAIAGSALERNRIPYEVHGFCNYQVGIAKKFSSRLTKTMLAKMWKWGGGGTPAAEGLAVAWERLKSIDAKRRVILQITDGAVSENTKDMIATIRADGGVVIGIGVGAWGIRDENASIYGSEFVKVENPAELPSKMGKILRRLTAQGIIG</sequence>
<protein>
    <recommendedName>
        <fullName evidence="3">VWFA domain containing protein</fullName>
    </recommendedName>
</protein>
<evidence type="ECO:0000256" key="1">
    <source>
        <dbReference type="SAM" id="MobiDB-lite"/>
    </source>
</evidence>
<organism evidence="2">
    <name type="scientific">uncultured Caudovirales phage</name>
    <dbReference type="NCBI Taxonomy" id="2100421"/>
    <lineage>
        <taxon>Viruses</taxon>
        <taxon>Duplodnaviria</taxon>
        <taxon>Heunggongvirae</taxon>
        <taxon>Uroviricota</taxon>
        <taxon>Caudoviricetes</taxon>
        <taxon>Peduoviridae</taxon>
        <taxon>Maltschvirus</taxon>
        <taxon>Maltschvirus maltsch</taxon>
    </lineage>
</organism>
<dbReference type="SUPFAM" id="SSF53300">
    <property type="entry name" value="vWA-like"/>
    <property type="match status" value="1"/>
</dbReference>
<feature type="compositionally biased region" description="Basic and acidic residues" evidence="1">
    <location>
        <begin position="200"/>
        <end position="210"/>
    </location>
</feature>